<accession>A0ABV2D0H1</accession>
<dbReference type="Gene3D" id="3.10.180.10">
    <property type="entry name" value="2,3-Dihydroxybiphenyl 1,2-Dioxygenase, domain 1"/>
    <property type="match status" value="2"/>
</dbReference>
<comment type="caution">
    <text evidence="3">The sequence shown here is derived from an EMBL/GenBank/DDBJ whole genome shotgun (WGS) entry which is preliminary data.</text>
</comment>
<dbReference type="PROSITE" id="PS51819">
    <property type="entry name" value="VOC"/>
    <property type="match status" value="1"/>
</dbReference>
<name>A0ABV2D0H1_9SPHN</name>
<protein>
    <submittedName>
        <fullName evidence="3">Glyoxalase</fullName>
    </submittedName>
</protein>
<keyword evidence="4" id="KW-1185">Reference proteome</keyword>
<feature type="domain" description="VOC" evidence="2">
    <location>
        <begin position="171"/>
        <end position="303"/>
    </location>
</feature>
<keyword evidence="1" id="KW-0479">Metal-binding</keyword>
<dbReference type="InterPro" id="IPR051785">
    <property type="entry name" value="MMCE/EMCE_epimerase"/>
</dbReference>
<evidence type="ECO:0000313" key="4">
    <source>
        <dbReference type="Proteomes" id="UP001548713"/>
    </source>
</evidence>
<dbReference type="Proteomes" id="UP001548713">
    <property type="component" value="Unassembled WGS sequence"/>
</dbReference>
<evidence type="ECO:0000259" key="2">
    <source>
        <dbReference type="PROSITE" id="PS51819"/>
    </source>
</evidence>
<gene>
    <name evidence="3" type="ORF">ABVV53_07670</name>
</gene>
<organism evidence="3 4">
    <name type="scientific">Novosphingobium kalidii</name>
    <dbReference type="NCBI Taxonomy" id="3230299"/>
    <lineage>
        <taxon>Bacteria</taxon>
        <taxon>Pseudomonadati</taxon>
        <taxon>Pseudomonadota</taxon>
        <taxon>Alphaproteobacteria</taxon>
        <taxon>Sphingomonadales</taxon>
        <taxon>Sphingomonadaceae</taxon>
        <taxon>Novosphingobium</taxon>
    </lineage>
</organism>
<reference evidence="3 4" key="1">
    <citation type="submission" date="2024-07" db="EMBL/GenBank/DDBJ databases">
        <title>Novosphingobium kalidii RD2P27.</title>
        <authorList>
            <person name="Sun J.-Q."/>
        </authorList>
    </citation>
    <scope>NUCLEOTIDE SEQUENCE [LARGE SCALE GENOMIC DNA]</scope>
    <source>
        <strain evidence="3 4">RD2P27</strain>
    </source>
</reference>
<evidence type="ECO:0000256" key="1">
    <source>
        <dbReference type="ARBA" id="ARBA00022723"/>
    </source>
</evidence>
<dbReference type="RefSeq" id="WP_353983804.1">
    <property type="nucleotide sequence ID" value="NZ_JBEWLY010000013.1"/>
</dbReference>
<sequence>MVAMPVAHISWALADNAQRPACDAFFQDVFGAQTAFEMLITPDTAHMGLDREESLMMVGDTMIIPIAPAGSGEDERSPLGNMLRRSAHAMRWVGVALKVADLKAADERLRAAGFDLHYDRGMEEHYFIIARHQALGMRLEILAQDLPNDPRRDPNWRAIEARDQHPLGIEGLQAIGLSAPSFEAAREVFAQRLGWPEMAARSLPEVNAECAAFFMGDTVLEAMVGPEDGSPVAVHARDIKGIYNLVFKVKDAGAAADYLRSKGLDLVGDVQGRFAIAPEQAHGRLIWLTEITPEGYPSVGSRMGELAPSLREASTAI</sequence>
<dbReference type="PANTHER" id="PTHR43048">
    <property type="entry name" value="METHYLMALONYL-COA EPIMERASE"/>
    <property type="match status" value="1"/>
</dbReference>
<dbReference type="InterPro" id="IPR037523">
    <property type="entry name" value="VOC_core"/>
</dbReference>
<dbReference type="InterPro" id="IPR029068">
    <property type="entry name" value="Glyas_Bleomycin-R_OHBP_Dase"/>
</dbReference>
<dbReference type="PANTHER" id="PTHR43048:SF3">
    <property type="entry name" value="METHYLMALONYL-COA EPIMERASE, MITOCHONDRIAL"/>
    <property type="match status" value="1"/>
</dbReference>
<dbReference type="SUPFAM" id="SSF54593">
    <property type="entry name" value="Glyoxalase/Bleomycin resistance protein/Dihydroxybiphenyl dioxygenase"/>
    <property type="match status" value="2"/>
</dbReference>
<proteinExistence type="predicted"/>
<evidence type="ECO:0000313" key="3">
    <source>
        <dbReference type="EMBL" id="MET1755335.1"/>
    </source>
</evidence>
<dbReference type="EMBL" id="JBEWLY010000013">
    <property type="protein sequence ID" value="MET1755335.1"/>
    <property type="molecule type" value="Genomic_DNA"/>
</dbReference>